<sequence>MHVFKIIKFSAQDFSLQLKICSEYIRGHIKQITMSQLGFIMKGLALVYHLQLMELEKDSKSLLSMLNGDYLWNNYVKKQQNLKKNTKINTKISGMKGKNAAGKNRINNISNMAHFKVMDIRQLLNYTRDRLDFYSSQHSEKLIECQEDIDMKQIELRKKVNDVFHNFHDDYQNIDMNDDIYNMKNPEGINYDELMKEQLQNLMSQDFGLDFKFDSDKEEQGKPFEILSKYFITDQKDISLNESIQDKMNAALSQDSIFKQNEQKIMSDNYFDDFNNIICSDHDQTLKPEKRGNGVLYNKNFQDFLMGFDKQSIKKRPLLFKGLDFFEAQVSLILKKDLKSVKKSKNDLFDDFILDLFSCKNNVSIDVQRYYSSENDTRADSMIPLDQSLIISTTKKQQLSLLLQNLGSSDGQNNFDVSEIRGGAAVSSSSNQYSSTNQLRVAIGDNDLKPQKLDFNQYEQVSNDVFMQQFIQFFPNDPQMNIDDPLIKDTTNMDIDFQHLKELETSNMFSRVHHNYNIQKHMTEKRLAILEQINKKLQKSRADHITFDEIVCKKTTKHEACEYFLSLLIFQQAGVCEIKQNKLRDQFSIESFHPIKIYKMV</sequence>
<evidence type="ECO:0000313" key="1">
    <source>
        <dbReference type="EMBL" id="CDW74157.1"/>
    </source>
</evidence>
<protein>
    <submittedName>
        <fullName evidence="1">Uncharacterized protein</fullName>
    </submittedName>
</protein>
<evidence type="ECO:0000313" key="2">
    <source>
        <dbReference type="Proteomes" id="UP000039865"/>
    </source>
</evidence>
<proteinExistence type="predicted"/>
<dbReference type="AlphaFoldDB" id="A0A077ZY50"/>
<dbReference type="Proteomes" id="UP000039865">
    <property type="component" value="Unassembled WGS sequence"/>
</dbReference>
<reference evidence="1 2" key="1">
    <citation type="submission" date="2014-06" db="EMBL/GenBank/DDBJ databases">
        <authorList>
            <person name="Swart Estienne"/>
        </authorList>
    </citation>
    <scope>NUCLEOTIDE SEQUENCE [LARGE SCALE GENOMIC DNA]</scope>
    <source>
        <strain evidence="1 2">130c</strain>
    </source>
</reference>
<dbReference type="EMBL" id="CCKQ01003051">
    <property type="protein sequence ID" value="CDW74157.1"/>
    <property type="molecule type" value="Genomic_DNA"/>
</dbReference>
<keyword evidence="2" id="KW-1185">Reference proteome</keyword>
<name>A0A077ZY50_STYLE</name>
<accession>A0A077ZY50</accession>
<dbReference type="InParanoid" id="A0A077ZY50"/>
<gene>
    <name evidence="1" type="primary">Contig11689.g12502</name>
    <name evidence="1" type="ORF">STYLEM_3151</name>
</gene>
<organism evidence="1 2">
    <name type="scientific">Stylonychia lemnae</name>
    <name type="common">Ciliate</name>
    <dbReference type="NCBI Taxonomy" id="5949"/>
    <lineage>
        <taxon>Eukaryota</taxon>
        <taxon>Sar</taxon>
        <taxon>Alveolata</taxon>
        <taxon>Ciliophora</taxon>
        <taxon>Intramacronucleata</taxon>
        <taxon>Spirotrichea</taxon>
        <taxon>Stichotrichia</taxon>
        <taxon>Sporadotrichida</taxon>
        <taxon>Oxytrichidae</taxon>
        <taxon>Stylonychinae</taxon>
        <taxon>Stylonychia</taxon>
    </lineage>
</organism>